<comment type="similarity">
    <text evidence="1 6 7">Belongs to the universal ribosomal protein uL16 family.</text>
</comment>
<evidence type="ECO:0000256" key="4">
    <source>
        <dbReference type="ARBA" id="ARBA00023274"/>
    </source>
</evidence>
<name>A0A1J4SHE4_9BACT</name>
<dbReference type="InterPro" id="IPR047873">
    <property type="entry name" value="Ribosomal_uL16"/>
</dbReference>
<accession>A0A1J4SHE4</accession>
<dbReference type="GO" id="GO:1990904">
    <property type="term" value="C:ribonucleoprotein complex"/>
    <property type="evidence" value="ECO:0007669"/>
    <property type="project" value="UniProtKB-KW"/>
</dbReference>
<dbReference type="EMBL" id="MNUO01000046">
    <property type="protein sequence ID" value="OIN97486.1"/>
    <property type="molecule type" value="Genomic_DNA"/>
</dbReference>
<dbReference type="GO" id="GO:0019843">
    <property type="term" value="F:rRNA binding"/>
    <property type="evidence" value="ECO:0007669"/>
    <property type="project" value="UniProtKB-UniRule"/>
</dbReference>
<comment type="function">
    <text evidence="6 8">Binds 23S rRNA and is also seen to make contacts with the A and possibly P site tRNAs.</text>
</comment>
<evidence type="ECO:0000256" key="3">
    <source>
        <dbReference type="ARBA" id="ARBA00022980"/>
    </source>
</evidence>
<dbReference type="PROSITE" id="PS00586">
    <property type="entry name" value="RIBOSOMAL_L16_1"/>
    <property type="match status" value="1"/>
</dbReference>
<evidence type="ECO:0000313" key="9">
    <source>
        <dbReference type="EMBL" id="OIN97486.1"/>
    </source>
</evidence>
<evidence type="ECO:0000256" key="7">
    <source>
        <dbReference type="RuleBase" id="RU004413"/>
    </source>
</evidence>
<proteinExistence type="inferred from homology"/>
<dbReference type="GO" id="GO:0005840">
    <property type="term" value="C:ribosome"/>
    <property type="evidence" value="ECO:0007669"/>
    <property type="project" value="UniProtKB-KW"/>
</dbReference>
<gene>
    <name evidence="6" type="primary">rplP</name>
    <name evidence="9" type="ORF">AUJ66_03060</name>
</gene>
<reference evidence="9 10" key="1">
    <citation type="journal article" date="2016" name="Environ. Microbiol.">
        <title>Genomic resolution of a cold subsurface aquifer community provides metabolic insights for novel microbes adapted to high CO concentrations.</title>
        <authorList>
            <person name="Probst A.J."/>
            <person name="Castelle C.J."/>
            <person name="Singh A."/>
            <person name="Brown C.T."/>
            <person name="Anantharaman K."/>
            <person name="Sharon I."/>
            <person name="Hug L.A."/>
            <person name="Burstein D."/>
            <person name="Emerson J.B."/>
            <person name="Thomas B.C."/>
            <person name="Banfield J.F."/>
        </authorList>
    </citation>
    <scope>NUCLEOTIDE SEQUENCE [LARGE SCALE GENOMIC DNA]</scope>
    <source>
        <strain evidence="9">CG1_02_38_46</strain>
    </source>
</reference>
<dbReference type="Pfam" id="PF00252">
    <property type="entry name" value="Ribosomal_L16"/>
    <property type="match status" value="1"/>
</dbReference>
<dbReference type="GO" id="GO:0006412">
    <property type="term" value="P:translation"/>
    <property type="evidence" value="ECO:0007669"/>
    <property type="project" value="UniProtKB-UniRule"/>
</dbReference>
<dbReference type="SUPFAM" id="SSF54686">
    <property type="entry name" value="Ribosomal protein L16p/L10e"/>
    <property type="match status" value="1"/>
</dbReference>
<keyword evidence="3 6" id="KW-0689">Ribosomal protein</keyword>
<keyword evidence="6 8" id="KW-0699">rRNA-binding</keyword>
<dbReference type="FunFam" id="3.90.1170.10:FF:000001">
    <property type="entry name" value="50S ribosomal protein L16"/>
    <property type="match status" value="1"/>
</dbReference>
<evidence type="ECO:0000256" key="1">
    <source>
        <dbReference type="ARBA" id="ARBA00008931"/>
    </source>
</evidence>
<dbReference type="Proteomes" id="UP000182278">
    <property type="component" value="Unassembled WGS sequence"/>
</dbReference>
<dbReference type="STRING" id="1817893.AUJ66_03060"/>
<dbReference type="AlphaFoldDB" id="A0A1J4SHE4"/>
<dbReference type="PRINTS" id="PR00060">
    <property type="entry name" value="RIBOSOMALL16"/>
</dbReference>
<evidence type="ECO:0000256" key="8">
    <source>
        <dbReference type="RuleBase" id="RU004414"/>
    </source>
</evidence>
<comment type="subunit">
    <text evidence="6 8">Part of the 50S ribosomal subunit.</text>
</comment>
<dbReference type="InterPro" id="IPR036920">
    <property type="entry name" value="Ribosomal_uL16_sf"/>
</dbReference>
<dbReference type="Gene3D" id="3.90.1170.10">
    <property type="entry name" value="Ribosomal protein L10e/L16"/>
    <property type="match status" value="1"/>
</dbReference>
<dbReference type="GO" id="GO:0003735">
    <property type="term" value="F:structural constituent of ribosome"/>
    <property type="evidence" value="ECO:0007669"/>
    <property type="project" value="InterPro"/>
</dbReference>
<dbReference type="PANTHER" id="PTHR12220:SF13">
    <property type="entry name" value="LARGE RIBOSOMAL SUBUNIT PROTEIN UL16M"/>
    <property type="match status" value="1"/>
</dbReference>
<evidence type="ECO:0000256" key="5">
    <source>
        <dbReference type="ARBA" id="ARBA00035198"/>
    </source>
</evidence>
<keyword evidence="6 8" id="KW-0694">RNA-binding</keyword>
<dbReference type="InterPro" id="IPR016180">
    <property type="entry name" value="Ribosomal_uL16_dom"/>
</dbReference>
<evidence type="ECO:0000313" key="10">
    <source>
        <dbReference type="Proteomes" id="UP000182278"/>
    </source>
</evidence>
<protein>
    <recommendedName>
        <fullName evidence="5 6">Large ribosomal subunit protein uL16</fullName>
    </recommendedName>
</protein>
<dbReference type="PROSITE" id="PS00701">
    <property type="entry name" value="RIBOSOMAL_L16_2"/>
    <property type="match status" value="1"/>
</dbReference>
<dbReference type="InterPro" id="IPR020798">
    <property type="entry name" value="Ribosomal_uL16_CS"/>
</dbReference>
<organism evidence="9 10">
    <name type="scientific">Candidatus Desantisbacteria bacterium CG1_02_38_46</name>
    <dbReference type="NCBI Taxonomy" id="1817893"/>
    <lineage>
        <taxon>Bacteria</taxon>
        <taxon>Candidatus Desantisiibacteriota</taxon>
    </lineage>
</organism>
<dbReference type="HAMAP" id="MF_01342">
    <property type="entry name" value="Ribosomal_uL16"/>
    <property type="match status" value="1"/>
</dbReference>
<dbReference type="CDD" id="cd01433">
    <property type="entry name" value="Ribosomal_L16_L10e"/>
    <property type="match status" value="1"/>
</dbReference>
<dbReference type="NCBIfam" id="TIGR01164">
    <property type="entry name" value="rplP_bact"/>
    <property type="match status" value="1"/>
</dbReference>
<evidence type="ECO:0000256" key="6">
    <source>
        <dbReference type="HAMAP-Rule" id="MF_01342"/>
    </source>
</evidence>
<sequence>MLMPRRVKFRKHHRGQMKGISSGGCSLTFGEYGLKSLEPCWFKAKQIEAARVAISHGIKKGGKLWVKIFPDKCVTKKPAETRMGKGKGAPDHWVAIVKPGRILFELEGMDETFARELMGLAASKLPFKTKFIKRDRSMSSGRRG</sequence>
<keyword evidence="4 6" id="KW-0687">Ribonucleoprotein</keyword>
<comment type="caution">
    <text evidence="9">The sequence shown here is derived from an EMBL/GenBank/DDBJ whole genome shotgun (WGS) entry which is preliminary data.</text>
</comment>
<dbReference type="InterPro" id="IPR000114">
    <property type="entry name" value="Ribosomal_uL16_bact-type"/>
</dbReference>
<keyword evidence="2 6" id="KW-0820">tRNA-binding</keyword>
<dbReference type="GO" id="GO:0000049">
    <property type="term" value="F:tRNA binding"/>
    <property type="evidence" value="ECO:0007669"/>
    <property type="project" value="UniProtKB-KW"/>
</dbReference>
<dbReference type="PANTHER" id="PTHR12220">
    <property type="entry name" value="50S/60S RIBOSOMAL PROTEIN L16"/>
    <property type="match status" value="1"/>
</dbReference>
<evidence type="ECO:0000256" key="2">
    <source>
        <dbReference type="ARBA" id="ARBA00022555"/>
    </source>
</evidence>